<dbReference type="KEGG" id="caqa:MICH65_0019"/>
<keyword evidence="3" id="KW-1185">Reference proteome</keyword>
<evidence type="ECO:0000256" key="1">
    <source>
        <dbReference type="ARBA" id="ARBA00009981"/>
    </source>
</evidence>
<comment type="similarity">
    <text evidence="1">Belongs to the phD/YefM antitoxin family.</text>
</comment>
<evidence type="ECO:0000313" key="3">
    <source>
        <dbReference type="Proteomes" id="UP000463983"/>
    </source>
</evidence>
<protein>
    <recommendedName>
        <fullName evidence="4">Antitoxin</fullName>
    </recommendedName>
</protein>
<dbReference type="Proteomes" id="UP000463983">
    <property type="component" value="Chromosome"/>
</dbReference>
<dbReference type="AlphaFoldDB" id="A0A857N987"/>
<gene>
    <name evidence="2" type="ORF">MICH65_0019</name>
</gene>
<dbReference type="SUPFAM" id="SSF143120">
    <property type="entry name" value="YefM-like"/>
    <property type="match status" value="1"/>
</dbReference>
<name>A0A857N987_9BACT</name>
<sequence>MNTYSVTELRQKTSAVIKAALEKGYVHIIQNSKAKVAVVDSDYLTTLQEAYEDYLDHQVIKNRRDEPTITLEEYLKKDTIKP</sequence>
<dbReference type="InterPro" id="IPR036165">
    <property type="entry name" value="YefM-like_sf"/>
</dbReference>
<dbReference type="RefSeq" id="WP_161931410.1">
    <property type="nucleotide sequence ID" value="NZ_CP047901.1"/>
</dbReference>
<evidence type="ECO:0008006" key="4">
    <source>
        <dbReference type="Google" id="ProtNLM"/>
    </source>
</evidence>
<evidence type="ECO:0000313" key="2">
    <source>
        <dbReference type="EMBL" id="QHO63000.1"/>
    </source>
</evidence>
<accession>A0A857N987</accession>
<proteinExistence type="inferred from homology"/>
<organism evidence="2 3">
    <name type="scientific">Candidatus Chazhemtobacterium aquaticus</name>
    <dbReference type="NCBI Taxonomy" id="2715735"/>
    <lineage>
        <taxon>Bacteria</taxon>
        <taxon>Candidatus Chazhemtobacteraceae</taxon>
        <taxon>Candidatus Chazhemtobacterium</taxon>
    </lineage>
</organism>
<reference evidence="3" key="1">
    <citation type="journal article" date="2020" name="Microorganisms">
        <title>Complete Genome of a Member of a New Bacterial Lineage in the Microgenomates Group Reveals an Unusual Nucleotide Composition Disparity Between Two Strands of DNA and Limited Metabolic Potential.</title>
        <authorList>
            <person name="Kadnikov V.V."/>
            <person name="Mardanov A.V."/>
            <person name="Beletsky A.V."/>
            <person name="Karnachuk O.V."/>
            <person name="Ravin N.V."/>
        </authorList>
    </citation>
    <scope>NUCLEOTIDE SEQUENCE [LARGE SCALE GENOMIC DNA]</scope>
</reference>
<dbReference type="EMBL" id="CP047901">
    <property type="protein sequence ID" value="QHO63000.1"/>
    <property type="molecule type" value="Genomic_DNA"/>
</dbReference>